<dbReference type="OrthoDB" id="6400847at2"/>
<gene>
    <name evidence="1" type="ORF">CWE15_01075</name>
</gene>
<accession>A0A432X8U1</accession>
<sequence>MYWLLLTAAVTAQDSYLLTVEEQQEQLTQHAMFPAEGQQHQQLALSLRNQRLLEQQAESRARQMQYQLQAAEALHAMRQLSVLVSAADVAHAEEPRSDTQVAFQVDLHRFRLLALFMRNNQWLARLAYGEHIFSTAHNDIILGDIRVIVRSDRVILQHQERRHTLKVGG</sequence>
<evidence type="ECO:0000313" key="2">
    <source>
        <dbReference type="Proteomes" id="UP000286976"/>
    </source>
</evidence>
<proteinExistence type="predicted"/>
<organism evidence="1 2">
    <name type="scientific">Aliidiomarina taiwanensis</name>
    <dbReference type="NCBI Taxonomy" id="946228"/>
    <lineage>
        <taxon>Bacteria</taxon>
        <taxon>Pseudomonadati</taxon>
        <taxon>Pseudomonadota</taxon>
        <taxon>Gammaproteobacteria</taxon>
        <taxon>Alteromonadales</taxon>
        <taxon>Idiomarinaceae</taxon>
        <taxon>Aliidiomarina</taxon>
    </lineage>
</organism>
<dbReference type="EMBL" id="PIPQ01000001">
    <property type="protein sequence ID" value="RUO43823.1"/>
    <property type="molecule type" value="Genomic_DNA"/>
</dbReference>
<dbReference type="AlphaFoldDB" id="A0A432X8U1"/>
<dbReference type="RefSeq" id="WP_126756211.1">
    <property type="nucleotide sequence ID" value="NZ_PIPQ01000001.1"/>
</dbReference>
<name>A0A432X8U1_9GAMM</name>
<protein>
    <submittedName>
        <fullName evidence="1">Uncharacterized protein</fullName>
    </submittedName>
</protein>
<comment type="caution">
    <text evidence="1">The sequence shown here is derived from an EMBL/GenBank/DDBJ whole genome shotgun (WGS) entry which is preliminary data.</text>
</comment>
<evidence type="ECO:0000313" key="1">
    <source>
        <dbReference type="EMBL" id="RUO43823.1"/>
    </source>
</evidence>
<keyword evidence="2" id="KW-1185">Reference proteome</keyword>
<dbReference type="Proteomes" id="UP000286976">
    <property type="component" value="Unassembled WGS sequence"/>
</dbReference>
<reference evidence="1 2" key="1">
    <citation type="journal article" date="2011" name="Front. Microbiol.">
        <title>Genomic signatures of strain selection and enhancement in Bacillus atrophaeus var. globigii, a historical biowarfare simulant.</title>
        <authorList>
            <person name="Gibbons H.S."/>
            <person name="Broomall S.M."/>
            <person name="McNew L.A."/>
            <person name="Daligault H."/>
            <person name="Chapman C."/>
            <person name="Bruce D."/>
            <person name="Karavis M."/>
            <person name="Krepps M."/>
            <person name="McGregor P.A."/>
            <person name="Hong C."/>
            <person name="Park K.H."/>
            <person name="Akmal A."/>
            <person name="Feldman A."/>
            <person name="Lin J.S."/>
            <person name="Chang W.E."/>
            <person name="Higgs B.W."/>
            <person name="Demirev P."/>
            <person name="Lindquist J."/>
            <person name="Liem A."/>
            <person name="Fochler E."/>
            <person name="Read T.D."/>
            <person name="Tapia R."/>
            <person name="Johnson S."/>
            <person name="Bishop-Lilly K.A."/>
            <person name="Detter C."/>
            <person name="Han C."/>
            <person name="Sozhamannan S."/>
            <person name="Rosenzweig C.N."/>
            <person name="Skowronski E.W."/>
        </authorList>
    </citation>
    <scope>NUCLEOTIDE SEQUENCE [LARGE SCALE GENOMIC DNA]</scope>
    <source>
        <strain evidence="1 2">AIT1</strain>
    </source>
</reference>